<organism evidence="4 5">
    <name type="scientific">Roseospira goensis</name>
    <dbReference type="NCBI Taxonomy" id="391922"/>
    <lineage>
        <taxon>Bacteria</taxon>
        <taxon>Pseudomonadati</taxon>
        <taxon>Pseudomonadota</taxon>
        <taxon>Alphaproteobacteria</taxon>
        <taxon>Rhodospirillales</taxon>
        <taxon>Rhodospirillaceae</taxon>
        <taxon>Roseospira</taxon>
    </lineage>
</organism>
<gene>
    <name evidence="4" type="ORF">GGD88_001110</name>
</gene>
<dbReference type="GO" id="GO:0009236">
    <property type="term" value="P:cobalamin biosynthetic process"/>
    <property type="evidence" value="ECO:0007669"/>
    <property type="project" value="UniProtKB-UniPathway"/>
</dbReference>
<name>A0A7W6RY60_9PROT</name>
<comment type="caution">
    <text evidence="4">The sequence shown here is derived from an EMBL/GenBank/DDBJ whole genome shotgun (WGS) entry which is preliminary data.</text>
</comment>
<proteinExistence type="predicted"/>
<keyword evidence="3 4" id="KW-0560">Oxidoreductase</keyword>
<dbReference type="EMBL" id="JACIGI010000006">
    <property type="protein sequence ID" value="MBB4285393.1"/>
    <property type="molecule type" value="Genomic_DNA"/>
</dbReference>
<sequence length="231" mass="24372">MAAALSDHALFTPVSSLAGRTDPPRHPPGEVRVGGFGGFMGLARYLGDAEIAAVIDATHPFAERMGWNAATACALAGRPLLRLERPPWRPGQGDRWTAVETWDEAVAHLEASGARSVFLPLGGRDLDAFAGLSTVSVLIRAVDAHDPPPPLRDATVITARGPFTVEGETALLRDHAIDAVVCRNSGGPAGAKLAAARSLGIPVIMRRRPPRPVVPRVASVPRAVSWLETLT</sequence>
<keyword evidence="5" id="KW-1185">Reference proteome</keyword>
<evidence type="ECO:0000313" key="4">
    <source>
        <dbReference type="EMBL" id="MBB4285393.1"/>
    </source>
</evidence>
<accession>A0A7W6RY60</accession>
<evidence type="ECO:0000256" key="3">
    <source>
        <dbReference type="ARBA" id="ARBA00023002"/>
    </source>
</evidence>
<dbReference type="InterPro" id="IPR003723">
    <property type="entry name" value="Precorrin-6x_reduct"/>
</dbReference>
<dbReference type="AlphaFoldDB" id="A0A7W6RY60"/>
<dbReference type="UniPathway" id="UPA00148"/>
<dbReference type="PANTHER" id="PTHR36925">
    <property type="entry name" value="COBALT-PRECORRIN-6A REDUCTASE"/>
    <property type="match status" value="1"/>
</dbReference>
<evidence type="ECO:0000256" key="2">
    <source>
        <dbReference type="ARBA" id="ARBA00022573"/>
    </source>
</evidence>
<evidence type="ECO:0000256" key="1">
    <source>
        <dbReference type="ARBA" id="ARBA00004953"/>
    </source>
</evidence>
<reference evidence="4 5" key="1">
    <citation type="submission" date="2020-08" db="EMBL/GenBank/DDBJ databases">
        <title>Genome sequencing of Purple Non-Sulfur Bacteria from various extreme environments.</title>
        <authorList>
            <person name="Mayer M."/>
        </authorList>
    </citation>
    <scope>NUCLEOTIDE SEQUENCE [LARGE SCALE GENOMIC DNA]</scope>
    <source>
        <strain evidence="4 5">JA135</strain>
    </source>
</reference>
<evidence type="ECO:0000313" key="5">
    <source>
        <dbReference type="Proteomes" id="UP000555728"/>
    </source>
</evidence>
<dbReference type="NCBIfam" id="NF005968">
    <property type="entry name" value="PRK08057.1-2"/>
    <property type="match status" value="1"/>
</dbReference>
<dbReference type="PANTHER" id="PTHR36925:SF1">
    <property type="entry name" value="COBALT-PRECORRIN-6A REDUCTASE"/>
    <property type="match status" value="1"/>
</dbReference>
<dbReference type="Pfam" id="PF02571">
    <property type="entry name" value="CbiJ"/>
    <property type="match status" value="1"/>
</dbReference>
<dbReference type="PROSITE" id="PS51014">
    <property type="entry name" value="COBK_CBIJ"/>
    <property type="match status" value="1"/>
</dbReference>
<dbReference type="GO" id="GO:0016994">
    <property type="term" value="F:precorrin-6A reductase activity"/>
    <property type="evidence" value="ECO:0007669"/>
    <property type="project" value="UniProtKB-EC"/>
</dbReference>
<dbReference type="EC" id="1.3.1.106" evidence="4"/>
<keyword evidence="2" id="KW-0169">Cobalamin biosynthesis</keyword>
<dbReference type="EC" id="1.3.1.54" evidence="4"/>
<dbReference type="Proteomes" id="UP000555728">
    <property type="component" value="Unassembled WGS sequence"/>
</dbReference>
<protein>
    <submittedName>
        <fullName evidence="4">Precorrin-6A/cobalt-precorrin-6A reductase</fullName>
        <ecNumber evidence="4">1.3.1.106</ecNumber>
        <ecNumber evidence="4">1.3.1.54</ecNumber>
    </submittedName>
</protein>
<comment type="pathway">
    <text evidence="1">Cofactor biosynthesis; adenosylcobalamin biosynthesis.</text>
</comment>